<dbReference type="AlphaFoldDB" id="A0A9X2R5H8"/>
<reference evidence="1" key="1">
    <citation type="submission" date="2022-08" db="EMBL/GenBank/DDBJ databases">
        <title>Genomic Encyclopedia of Type Strains, Phase V (KMG-V): Genome sequencing to study the core and pangenomes of soil and plant-associated prokaryotes.</title>
        <authorList>
            <person name="Whitman W."/>
        </authorList>
    </citation>
    <scope>NUCLEOTIDE SEQUENCE</scope>
    <source>
        <strain evidence="1">SP2016B</strain>
    </source>
</reference>
<organism evidence="1 2">
    <name type="scientific">Salinibacter ruber</name>
    <dbReference type="NCBI Taxonomy" id="146919"/>
    <lineage>
        <taxon>Bacteria</taxon>
        <taxon>Pseudomonadati</taxon>
        <taxon>Rhodothermota</taxon>
        <taxon>Rhodothermia</taxon>
        <taxon>Rhodothermales</taxon>
        <taxon>Salinibacteraceae</taxon>
        <taxon>Salinibacter</taxon>
    </lineage>
</organism>
<dbReference type="InterPro" id="IPR021799">
    <property type="entry name" value="PIN-like_prokaryotic"/>
</dbReference>
<dbReference type="RefSeq" id="WP_259083337.1">
    <property type="nucleotide sequence ID" value="NZ_JANTYZ010000002.1"/>
</dbReference>
<dbReference type="EMBL" id="JANTYZ010000002">
    <property type="protein sequence ID" value="MCS3864665.1"/>
    <property type="molecule type" value="Genomic_DNA"/>
</dbReference>
<sequence length="165" mass="18136">MAVVSDTSPLSYLVLIGKIDALHVLYGEILIPPAVAAELSHPDGPDSTRQWIEEPPDWLRVAEGPEEAAREVGPSPTDTLWSLDLGERQAIWLAEEAGAEAFLIDERDGRQVAKQRGVPVTGTIGVLDEAASEGLVDIRQAADRLRETSFRASEELYQWLLSRHE</sequence>
<gene>
    <name evidence="1" type="ORF">GGP82_001211</name>
</gene>
<comment type="caution">
    <text evidence="1">The sequence shown here is derived from an EMBL/GenBank/DDBJ whole genome shotgun (WGS) entry which is preliminary data.</text>
</comment>
<dbReference type="PANTHER" id="PTHR39550">
    <property type="entry name" value="SLL0658 PROTEIN"/>
    <property type="match status" value="1"/>
</dbReference>
<proteinExistence type="predicted"/>
<protein>
    <submittedName>
        <fullName evidence="1">Nucleic acid-binding protein</fullName>
    </submittedName>
</protein>
<name>A0A9X2R5H8_9BACT</name>
<dbReference type="Pfam" id="PF11848">
    <property type="entry name" value="DUF3368"/>
    <property type="match status" value="1"/>
</dbReference>
<dbReference type="PANTHER" id="PTHR39550:SF1">
    <property type="entry name" value="SLL0658 PROTEIN"/>
    <property type="match status" value="1"/>
</dbReference>
<evidence type="ECO:0000313" key="2">
    <source>
        <dbReference type="Proteomes" id="UP001155034"/>
    </source>
</evidence>
<dbReference type="Proteomes" id="UP001155034">
    <property type="component" value="Unassembled WGS sequence"/>
</dbReference>
<accession>A0A9X2R5H8</accession>
<evidence type="ECO:0000313" key="1">
    <source>
        <dbReference type="EMBL" id="MCS3864665.1"/>
    </source>
</evidence>